<comment type="similarity">
    <text evidence="1">Belongs to the peptidase S1 family.</text>
</comment>
<proteinExistence type="inferred from homology"/>
<dbReference type="Pfam" id="PF00089">
    <property type="entry name" value="Trypsin"/>
    <property type="match status" value="2"/>
</dbReference>
<dbReference type="PROSITE" id="PS50240">
    <property type="entry name" value="TRYPSIN_DOM"/>
    <property type="match status" value="2"/>
</dbReference>
<reference evidence="8 9" key="1">
    <citation type="journal article" date="2023" name="Insect Mol. Biol.">
        <title>Genome sequencing provides insights into the evolution of gene families encoding plant cell wall-degrading enzymes in longhorned beetles.</title>
        <authorList>
            <person name="Shin N.R."/>
            <person name="Okamura Y."/>
            <person name="Kirsch R."/>
            <person name="Pauchet Y."/>
        </authorList>
    </citation>
    <scope>NUCLEOTIDE SEQUENCE [LARGE SCALE GENOMIC DNA]</scope>
    <source>
        <strain evidence="8">EAD_L_NR</strain>
    </source>
</reference>
<evidence type="ECO:0000259" key="7">
    <source>
        <dbReference type="PROSITE" id="PS50240"/>
    </source>
</evidence>
<evidence type="ECO:0000256" key="1">
    <source>
        <dbReference type="ARBA" id="ARBA00007664"/>
    </source>
</evidence>
<comment type="caution">
    <text evidence="8">The sequence shown here is derived from an EMBL/GenBank/DDBJ whole genome shotgun (WGS) entry which is preliminary data.</text>
</comment>
<dbReference type="CDD" id="cd00190">
    <property type="entry name" value="Tryp_SPc"/>
    <property type="match status" value="2"/>
</dbReference>
<feature type="domain" description="Peptidase S1" evidence="7">
    <location>
        <begin position="307"/>
        <end position="534"/>
    </location>
</feature>
<keyword evidence="6" id="KW-0732">Signal</keyword>
<evidence type="ECO:0000313" key="9">
    <source>
        <dbReference type="Proteomes" id="UP001159042"/>
    </source>
</evidence>
<feature type="domain" description="Peptidase S1" evidence="7">
    <location>
        <begin position="36"/>
        <end position="261"/>
    </location>
</feature>
<accession>A0AAV8VUP5</accession>
<keyword evidence="4" id="KW-0720">Serine protease</keyword>
<dbReference type="InterPro" id="IPR009003">
    <property type="entry name" value="Peptidase_S1_PA"/>
</dbReference>
<dbReference type="Gene3D" id="2.40.10.10">
    <property type="entry name" value="Trypsin-like serine proteases"/>
    <property type="match status" value="2"/>
</dbReference>
<dbReference type="PANTHER" id="PTHR24276">
    <property type="entry name" value="POLYSERASE-RELATED"/>
    <property type="match status" value="1"/>
</dbReference>
<keyword evidence="9" id="KW-1185">Reference proteome</keyword>
<evidence type="ECO:0000313" key="8">
    <source>
        <dbReference type="EMBL" id="KAJ8918092.1"/>
    </source>
</evidence>
<dbReference type="InterPro" id="IPR050430">
    <property type="entry name" value="Peptidase_S1"/>
</dbReference>
<evidence type="ECO:0000256" key="2">
    <source>
        <dbReference type="ARBA" id="ARBA00022670"/>
    </source>
</evidence>
<dbReference type="AlphaFoldDB" id="A0AAV8VUP5"/>
<dbReference type="PRINTS" id="PR00722">
    <property type="entry name" value="CHYMOTRYPSIN"/>
</dbReference>
<evidence type="ECO:0000256" key="4">
    <source>
        <dbReference type="ARBA" id="ARBA00022825"/>
    </source>
</evidence>
<dbReference type="SUPFAM" id="SSF50494">
    <property type="entry name" value="Trypsin-like serine proteases"/>
    <property type="match status" value="2"/>
</dbReference>
<gene>
    <name evidence="8" type="ORF">NQ315_011549</name>
</gene>
<organism evidence="8 9">
    <name type="scientific">Exocentrus adspersus</name>
    <dbReference type="NCBI Taxonomy" id="1586481"/>
    <lineage>
        <taxon>Eukaryota</taxon>
        <taxon>Metazoa</taxon>
        <taxon>Ecdysozoa</taxon>
        <taxon>Arthropoda</taxon>
        <taxon>Hexapoda</taxon>
        <taxon>Insecta</taxon>
        <taxon>Pterygota</taxon>
        <taxon>Neoptera</taxon>
        <taxon>Endopterygota</taxon>
        <taxon>Coleoptera</taxon>
        <taxon>Polyphaga</taxon>
        <taxon>Cucujiformia</taxon>
        <taxon>Chrysomeloidea</taxon>
        <taxon>Cerambycidae</taxon>
        <taxon>Lamiinae</taxon>
        <taxon>Acanthocinini</taxon>
        <taxon>Exocentrus</taxon>
    </lineage>
</organism>
<dbReference type="InterPro" id="IPR043504">
    <property type="entry name" value="Peptidase_S1_PA_chymotrypsin"/>
</dbReference>
<evidence type="ECO:0000256" key="5">
    <source>
        <dbReference type="ARBA" id="ARBA00023157"/>
    </source>
</evidence>
<feature type="chain" id="PRO_5043529916" description="Peptidase S1 domain-containing protein" evidence="6">
    <location>
        <begin position="23"/>
        <end position="535"/>
    </location>
</feature>
<name>A0AAV8VUP5_9CUCU</name>
<dbReference type="Proteomes" id="UP001159042">
    <property type="component" value="Unassembled WGS sequence"/>
</dbReference>
<dbReference type="SMART" id="SM00020">
    <property type="entry name" value="Tryp_SPc"/>
    <property type="match status" value="2"/>
</dbReference>
<dbReference type="GO" id="GO:0004252">
    <property type="term" value="F:serine-type endopeptidase activity"/>
    <property type="evidence" value="ECO:0007669"/>
    <property type="project" value="InterPro"/>
</dbReference>
<evidence type="ECO:0000256" key="3">
    <source>
        <dbReference type="ARBA" id="ARBA00022801"/>
    </source>
</evidence>
<dbReference type="FunFam" id="2.40.10.10:FF:000068">
    <property type="entry name" value="transmembrane protease serine 2"/>
    <property type="match status" value="2"/>
</dbReference>
<dbReference type="InterPro" id="IPR001254">
    <property type="entry name" value="Trypsin_dom"/>
</dbReference>
<dbReference type="GO" id="GO:0006508">
    <property type="term" value="P:proteolysis"/>
    <property type="evidence" value="ECO:0007669"/>
    <property type="project" value="UniProtKB-KW"/>
</dbReference>
<dbReference type="PANTHER" id="PTHR24276:SF91">
    <property type="entry name" value="AT26814P-RELATED"/>
    <property type="match status" value="1"/>
</dbReference>
<evidence type="ECO:0000256" key="6">
    <source>
        <dbReference type="SAM" id="SignalP"/>
    </source>
</evidence>
<feature type="signal peptide" evidence="6">
    <location>
        <begin position="1"/>
        <end position="22"/>
    </location>
</feature>
<protein>
    <recommendedName>
        <fullName evidence="7">Peptidase S1 domain-containing protein</fullName>
    </recommendedName>
</protein>
<dbReference type="EMBL" id="JANEYG010000028">
    <property type="protein sequence ID" value="KAJ8918092.1"/>
    <property type="molecule type" value="Genomic_DNA"/>
</dbReference>
<keyword evidence="3" id="KW-0378">Hydrolase</keyword>
<keyword evidence="5" id="KW-1015">Disulfide bond</keyword>
<sequence length="535" mass="58457">MSMFKLVAFCSVFTSIIIAIIAVDNQDNAESFGSRIIGGKEVNITKYPYQVAVEMNNEFKCAGSIIARTWILTAAECLLYEFPIKVRIGTSFLLEEGQIFDVQEFINHRDFNQYTGNNDIGLLRLEQPIPLSKSAQIIRLPDNGKETLDGRMGTVTGWGITKKNGPKSPILRAVDVLVVNLDVCKVVYNDSYWRVSDGMLCAGPWDGGKGIAEGDKAGAFVVDSVLVGIASWSSPERAIPEHPGVYTNVGAYRDWITQWYLPHFILKSDANEVLETGLSILHSIFIPIIIAIVIDNQANSESFGSRIIGGEEADITEYPYQVAVEMNKRFRCGGSIIARTWVLTSAECLTPGFVYPVKVRIGTSFLLEGGQILDVQEFIRHPDYNPDTGNNDIALLRMDQPIPLSEFVQIIRLPDNGNDSLEGRIGTVTGWGATTKSGPTSSVLRVVDVPVVNLEACKVAYNGSDWIVSDRMLCAGPWDGGKGVGDGDKGGALVVDSVLVGIFSWFSTDSAETENPGVYTNVGAYRDWITENTGV</sequence>
<keyword evidence="2" id="KW-0645">Protease</keyword>
<dbReference type="InterPro" id="IPR001314">
    <property type="entry name" value="Peptidase_S1A"/>
</dbReference>